<dbReference type="Pfam" id="PF20033">
    <property type="entry name" value="DUF6438"/>
    <property type="match status" value="1"/>
</dbReference>
<organism evidence="2 3">
    <name type="scientific">Sphingobacterium spiritivorum</name>
    <name type="common">Flavobacterium spiritivorum</name>
    <dbReference type="NCBI Taxonomy" id="258"/>
    <lineage>
        <taxon>Bacteria</taxon>
        <taxon>Pseudomonadati</taxon>
        <taxon>Bacteroidota</taxon>
        <taxon>Sphingobacteriia</taxon>
        <taxon>Sphingobacteriales</taxon>
        <taxon>Sphingobacteriaceae</taxon>
        <taxon>Sphingobacterium</taxon>
    </lineage>
</organism>
<dbReference type="EMBL" id="UGYW01000002">
    <property type="protein sequence ID" value="SUJ03123.1"/>
    <property type="molecule type" value="Genomic_DNA"/>
</dbReference>
<dbReference type="InterPro" id="IPR045497">
    <property type="entry name" value="DUF6438"/>
</dbReference>
<dbReference type="Proteomes" id="UP000254893">
    <property type="component" value="Unassembled WGS sequence"/>
</dbReference>
<name>A0A380BM69_SPHSI</name>
<proteinExistence type="predicted"/>
<sequence length="158" mass="18236">MKYLLFSLTILLFISCKSYKTSDSVNKKYEIEEVSFSRKPCFGTCPVFVLKISKNGAAQLDADNFLKNGLKGQYVTQISTGDLYKIMKQLNELQFPELKDDYGNRLISDLPSVHLEIRYQNDKVKKIRDYGNRGTAELEKLYKTIDEILYAQKWAPAQ</sequence>
<evidence type="ECO:0000259" key="1">
    <source>
        <dbReference type="Pfam" id="PF20033"/>
    </source>
</evidence>
<protein>
    <recommendedName>
        <fullName evidence="1">DUF6438 domain-containing protein</fullName>
    </recommendedName>
</protein>
<evidence type="ECO:0000313" key="3">
    <source>
        <dbReference type="Proteomes" id="UP000254893"/>
    </source>
</evidence>
<gene>
    <name evidence="2" type="ORF">NCTC11388_01213</name>
</gene>
<reference evidence="2 3" key="1">
    <citation type="submission" date="2018-06" db="EMBL/GenBank/DDBJ databases">
        <authorList>
            <consortium name="Pathogen Informatics"/>
            <person name="Doyle S."/>
        </authorList>
    </citation>
    <scope>NUCLEOTIDE SEQUENCE [LARGE SCALE GENOMIC DNA]</scope>
    <source>
        <strain evidence="2 3">NCTC11388</strain>
    </source>
</reference>
<feature type="domain" description="DUF6438" evidence="1">
    <location>
        <begin position="33"/>
        <end position="148"/>
    </location>
</feature>
<dbReference type="AlphaFoldDB" id="A0A380BM69"/>
<dbReference type="RefSeq" id="WP_115169464.1">
    <property type="nucleotide sequence ID" value="NZ_UGYW01000002.1"/>
</dbReference>
<evidence type="ECO:0000313" key="2">
    <source>
        <dbReference type="EMBL" id="SUJ03123.1"/>
    </source>
</evidence>
<dbReference type="PROSITE" id="PS51257">
    <property type="entry name" value="PROKAR_LIPOPROTEIN"/>
    <property type="match status" value="1"/>
</dbReference>
<accession>A0A380BM69</accession>